<name>A0A8B7NQM2_HYAAZ</name>
<dbReference type="InterPro" id="IPR039663">
    <property type="entry name" value="AIP/AIPL1/TTC9"/>
</dbReference>
<keyword evidence="2" id="KW-0802">TPR repeat</keyword>
<reference evidence="5" key="1">
    <citation type="submission" date="2025-08" db="UniProtKB">
        <authorList>
            <consortium name="RefSeq"/>
        </authorList>
    </citation>
    <scope>IDENTIFICATION</scope>
    <source>
        <tissue evidence="5">Whole organism</tissue>
    </source>
</reference>
<dbReference type="KEGG" id="hazt:108672801"/>
<dbReference type="AlphaFoldDB" id="A0A8B7NQM2"/>
<dbReference type="RefSeq" id="XP_018016034.1">
    <property type="nucleotide sequence ID" value="XM_018160545.1"/>
</dbReference>
<accession>A0A8B7NQM2</accession>
<dbReference type="PANTHER" id="PTHR11242:SF0">
    <property type="entry name" value="TPR_REGION DOMAIN-CONTAINING PROTEIN"/>
    <property type="match status" value="1"/>
</dbReference>
<feature type="compositionally biased region" description="Basic and acidic residues" evidence="3">
    <location>
        <begin position="290"/>
        <end position="313"/>
    </location>
</feature>
<feature type="region of interest" description="Disordered" evidence="3">
    <location>
        <begin position="290"/>
        <end position="356"/>
    </location>
</feature>
<dbReference type="GeneID" id="108672801"/>
<dbReference type="SMART" id="SM00028">
    <property type="entry name" value="TPR"/>
    <property type="match status" value="2"/>
</dbReference>
<feature type="compositionally biased region" description="Basic and acidic residues" evidence="3">
    <location>
        <begin position="343"/>
        <end position="356"/>
    </location>
</feature>
<keyword evidence="1" id="KW-0677">Repeat</keyword>
<protein>
    <submittedName>
        <fullName evidence="5">AH receptor-interacting protein-like</fullName>
    </submittedName>
</protein>
<proteinExistence type="predicted"/>
<keyword evidence="4" id="KW-1185">Reference proteome</keyword>
<sequence>MLEDVICQSNVSKCNDADNYLLVELEECYRVFRTELVKVELPGSYEKQFWEMTDDERRESVSLLRQQGNKLFNNKRPAEAGLKYKEAIARLDNLMLREKPGDTDWEELNVQRMPLMLNLSQCQLIGEEYYSVIDLCTTVLQHLKDNPKALFRRGRAYAALCDEPNAQADLQRCIEVDPLSEPSCRRILAKLSTEVRKHNERDKKIYCKLFNSNHAGEDSAQSREETLDQVLRGNQKQSQGVSQYHGQQKDVLKIKEKCGSDVHICRKGENFKQDNPNNCDREIKKDFDKKDEKFNAEDEGRVSSRMSKEETTTEKVTFSDMTETDMELSAVEAEMSFSGSKVDASKDEDTEKEYVV</sequence>
<evidence type="ECO:0000256" key="2">
    <source>
        <dbReference type="ARBA" id="ARBA00022803"/>
    </source>
</evidence>
<gene>
    <name evidence="5" type="primary">LOC108672801</name>
</gene>
<organism evidence="4 5">
    <name type="scientific">Hyalella azteca</name>
    <name type="common">Amphipod</name>
    <dbReference type="NCBI Taxonomy" id="294128"/>
    <lineage>
        <taxon>Eukaryota</taxon>
        <taxon>Metazoa</taxon>
        <taxon>Ecdysozoa</taxon>
        <taxon>Arthropoda</taxon>
        <taxon>Crustacea</taxon>
        <taxon>Multicrustacea</taxon>
        <taxon>Malacostraca</taxon>
        <taxon>Eumalacostraca</taxon>
        <taxon>Peracarida</taxon>
        <taxon>Amphipoda</taxon>
        <taxon>Senticaudata</taxon>
        <taxon>Talitrida</taxon>
        <taxon>Talitroidea</taxon>
        <taxon>Hyalellidae</taxon>
        <taxon>Hyalella</taxon>
    </lineage>
</organism>
<evidence type="ECO:0000256" key="1">
    <source>
        <dbReference type="ARBA" id="ARBA00022737"/>
    </source>
</evidence>
<dbReference type="Gene3D" id="1.25.40.10">
    <property type="entry name" value="Tetratricopeptide repeat domain"/>
    <property type="match status" value="1"/>
</dbReference>
<dbReference type="OrthoDB" id="5829758at2759"/>
<dbReference type="InterPro" id="IPR011990">
    <property type="entry name" value="TPR-like_helical_dom_sf"/>
</dbReference>
<dbReference type="Proteomes" id="UP000694843">
    <property type="component" value="Unplaced"/>
</dbReference>
<dbReference type="InterPro" id="IPR019734">
    <property type="entry name" value="TPR_rpt"/>
</dbReference>
<evidence type="ECO:0000313" key="5">
    <source>
        <dbReference type="RefSeq" id="XP_018016034.1"/>
    </source>
</evidence>
<dbReference type="PANTHER" id="PTHR11242">
    <property type="entry name" value="ARYL HYDROCARBON RECEPTOR INTERACTING PROTEIN RELATED"/>
    <property type="match status" value="1"/>
</dbReference>
<dbReference type="FunFam" id="1.25.40.10:FF:000052">
    <property type="entry name" value="Aryl-hydrocarbon-interacting protein-like 1"/>
    <property type="match status" value="1"/>
</dbReference>
<evidence type="ECO:0000313" key="4">
    <source>
        <dbReference type="Proteomes" id="UP000694843"/>
    </source>
</evidence>
<dbReference type="SUPFAM" id="SSF48452">
    <property type="entry name" value="TPR-like"/>
    <property type="match status" value="1"/>
</dbReference>
<evidence type="ECO:0000256" key="3">
    <source>
        <dbReference type="SAM" id="MobiDB-lite"/>
    </source>
</evidence>